<evidence type="ECO:0000313" key="3">
    <source>
        <dbReference type="Proteomes" id="UP000652761"/>
    </source>
</evidence>
<feature type="compositionally biased region" description="Basic and acidic residues" evidence="1">
    <location>
        <begin position="96"/>
        <end position="113"/>
    </location>
</feature>
<gene>
    <name evidence="2" type="ORF">Taro_039522</name>
</gene>
<evidence type="ECO:0000313" key="2">
    <source>
        <dbReference type="EMBL" id="MQM06694.1"/>
    </source>
</evidence>
<protein>
    <submittedName>
        <fullName evidence="2">Uncharacterized protein</fullName>
    </submittedName>
</protein>
<dbReference type="Proteomes" id="UP000652761">
    <property type="component" value="Unassembled WGS sequence"/>
</dbReference>
<accession>A0A843WRS6</accession>
<sequence>MYKQRTPLMRQMKSFREAIGGFAEPSAIAGRERVEGDDPEDPPRPNTFLTRAVVEATTEEEGDRGDVGQPYSPQFQTDPEAEVDLLRDIELERVERTIGGGHGHDDDDFKRLMEGLPRTRSLREAPSQSRRRGSSTQIVVPS</sequence>
<proteinExistence type="predicted"/>
<feature type="region of interest" description="Disordered" evidence="1">
    <location>
        <begin position="96"/>
        <end position="142"/>
    </location>
</feature>
<name>A0A843WRS6_COLES</name>
<organism evidence="2 3">
    <name type="scientific">Colocasia esculenta</name>
    <name type="common">Wild taro</name>
    <name type="synonym">Arum esculentum</name>
    <dbReference type="NCBI Taxonomy" id="4460"/>
    <lineage>
        <taxon>Eukaryota</taxon>
        <taxon>Viridiplantae</taxon>
        <taxon>Streptophyta</taxon>
        <taxon>Embryophyta</taxon>
        <taxon>Tracheophyta</taxon>
        <taxon>Spermatophyta</taxon>
        <taxon>Magnoliopsida</taxon>
        <taxon>Liliopsida</taxon>
        <taxon>Araceae</taxon>
        <taxon>Aroideae</taxon>
        <taxon>Colocasieae</taxon>
        <taxon>Colocasia</taxon>
    </lineage>
</organism>
<comment type="caution">
    <text evidence="2">The sequence shown here is derived from an EMBL/GenBank/DDBJ whole genome shotgun (WGS) entry which is preliminary data.</text>
</comment>
<dbReference type="AlphaFoldDB" id="A0A843WRS6"/>
<keyword evidence="3" id="KW-1185">Reference proteome</keyword>
<feature type="region of interest" description="Disordered" evidence="1">
    <location>
        <begin position="21"/>
        <end position="79"/>
    </location>
</feature>
<dbReference type="EMBL" id="NMUH01003691">
    <property type="protein sequence ID" value="MQM06694.1"/>
    <property type="molecule type" value="Genomic_DNA"/>
</dbReference>
<evidence type="ECO:0000256" key="1">
    <source>
        <dbReference type="SAM" id="MobiDB-lite"/>
    </source>
</evidence>
<reference evidence="2" key="1">
    <citation type="submission" date="2017-07" db="EMBL/GenBank/DDBJ databases">
        <title>Taro Niue Genome Assembly and Annotation.</title>
        <authorList>
            <person name="Atibalentja N."/>
            <person name="Keating K."/>
            <person name="Fields C.J."/>
        </authorList>
    </citation>
    <scope>NUCLEOTIDE SEQUENCE</scope>
    <source>
        <strain evidence="2">Niue_2</strain>
        <tissue evidence="2">Leaf</tissue>
    </source>
</reference>